<gene>
    <name evidence="23" type="ORF">G7Y82_05775</name>
</gene>
<sequence length="461" mass="48395">MKCLPVVVLALGLSVCTVASAGDATIHKLQQKIAHDDFPEQVAASLVGNIGPRFAGSASYDAAVIWALQAMQAAGLKNVHVEPVTLPHWVRGKTEVLLELSSTDEQPLAAVALGGSVGTEPQGVAGEVVRVASLAELQALPVSRVRGRIVFIDRHMQRTRDVTGYAEDVAIRVQGPAEAGRKGAVAALIRTVGTADDDVPHTGVTRYGDAPKIPALALSNVAADRLAAITRTGSATIRVKLDAREYGAVNSSQVVGELPGKTDEIVLLGAHLDSWDITPGAEDDAAGVATVLSAVRAINKYARQPQRTIRVVLFADEEFHSSGSRAYVAEHADELGKHVLAMEADLGSGAVWRLGTNLPDSAEDFRKALLVELAPLGVYDGPRDAGGGSDVDALTAAAGVPTIGPQQDAVRYFDVHHSTADTLDHLDHAGLRQNVQVYATAAWLAANWKGDLGKLPVEKAP</sequence>
<dbReference type="GO" id="GO:0004180">
    <property type="term" value="F:carboxypeptidase activity"/>
    <property type="evidence" value="ECO:0007669"/>
    <property type="project" value="UniProtKB-KW"/>
</dbReference>
<dbReference type="PANTHER" id="PTHR12053:SF3">
    <property type="entry name" value="CARBOXYPEPTIDASE Q"/>
    <property type="match status" value="1"/>
</dbReference>
<keyword evidence="6" id="KW-0964">Secreted</keyword>
<evidence type="ECO:0000256" key="18">
    <source>
        <dbReference type="ARBA" id="ARBA00023228"/>
    </source>
</evidence>
<dbReference type="RefSeq" id="WP_168147049.1">
    <property type="nucleotide sequence ID" value="NZ_JAAVXB010000002.1"/>
</dbReference>
<keyword evidence="14" id="KW-0333">Golgi apparatus</keyword>
<evidence type="ECO:0000256" key="2">
    <source>
        <dbReference type="ARBA" id="ARBA00004371"/>
    </source>
</evidence>
<dbReference type="GO" id="GO:0046872">
    <property type="term" value="F:metal ion binding"/>
    <property type="evidence" value="ECO:0007669"/>
    <property type="project" value="UniProtKB-KW"/>
</dbReference>
<keyword evidence="17" id="KW-0325">Glycoprotein</keyword>
<evidence type="ECO:0000313" key="23">
    <source>
        <dbReference type="EMBL" id="NKF21820.1"/>
    </source>
</evidence>
<evidence type="ECO:0000256" key="10">
    <source>
        <dbReference type="ARBA" id="ARBA00022729"/>
    </source>
</evidence>
<evidence type="ECO:0000256" key="15">
    <source>
        <dbReference type="ARBA" id="ARBA00023049"/>
    </source>
</evidence>
<comment type="subunit">
    <text evidence="19">Homodimer. The monomeric form is inactive while the homodimer is active.</text>
</comment>
<dbReference type="GO" id="GO:0070573">
    <property type="term" value="F:metallodipeptidase activity"/>
    <property type="evidence" value="ECO:0007669"/>
    <property type="project" value="InterPro"/>
</dbReference>
<keyword evidence="15" id="KW-0482">Metalloprotease</keyword>
<evidence type="ECO:0000256" key="20">
    <source>
        <dbReference type="ARBA" id="ARBA00033328"/>
    </source>
</evidence>
<evidence type="ECO:0000256" key="13">
    <source>
        <dbReference type="ARBA" id="ARBA00022833"/>
    </source>
</evidence>
<keyword evidence="16" id="KW-0865">Zymogen</keyword>
<dbReference type="AlphaFoldDB" id="A0A969W954"/>
<keyword evidence="7" id="KW-0121">Carboxypeptidase</keyword>
<evidence type="ECO:0000256" key="1">
    <source>
        <dbReference type="ARBA" id="ARBA00004240"/>
    </source>
</evidence>
<dbReference type="Gene3D" id="3.50.30.30">
    <property type="match status" value="1"/>
</dbReference>
<dbReference type="PANTHER" id="PTHR12053">
    <property type="entry name" value="PROTEASE FAMILY M28 PLASMA GLUTAMATE CARBOXYPEPTIDASE-RELATED"/>
    <property type="match status" value="1"/>
</dbReference>
<keyword evidence="11" id="KW-0378">Hydrolase</keyword>
<evidence type="ECO:0000256" key="9">
    <source>
        <dbReference type="ARBA" id="ARBA00022723"/>
    </source>
</evidence>
<evidence type="ECO:0000256" key="3">
    <source>
        <dbReference type="ARBA" id="ARBA00004555"/>
    </source>
</evidence>
<feature type="chain" id="PRO_5036833052" description="Carboxypeptidase Q" evidence="21">
    <location>
        <begin position="22"/>
        <end position="461"/>
    </location>
</feature>
<evidence type="ECO:0000256" key="21">
    <source>
        <dbReference type="SAM" id="SignalP"/>
    </source>
</evidence>
<evidence type="ECO:0000256" key="4">
    <source>
        <dbReference type="ARBA" id="ARBA00004613"/>
    </source>
</evidence>
<dbReference type="GO" id="GO:0005764">
    <property type="term" value="C:lysosome"/>
    <property type="evidence" value="ECO:0007669"/>
    <property type="project" value="UniProtKB-SubCell"/>
</dbReference>
<feature type="signal peptide" evidence="21">
    <location>
        <begin position="1"/>
        <end position="21"/>
    </location>
</feature>
<evidence type="ECO:0000256" key="6">
    <source>
        <dbReference type="ARBA" id="ARBA00022525"/>
    </source>
</evidence>
<keyword evidence="8" id="KW-0645">Protease</keyword>
<keyword evidence="9" id="KW-0479">Metal-binding</keyword>
<accession>A0A969W954</accession>
<dbReference type="InterPro" id="IPR039866">
    <property type="entry name" value="CPQ"/>
</dbReference>
<keyword evidence="12" id="KW-0256">Endoplasmic reticulum</keyword>
<keyword evidence="18" id="KW-0458">Lysosome</keyword>
<comment type="caution">
    <text evidence="23">The sequence shown here is derived from an EMBL/GenBank/DDBJ whole genome shotgun (WGS) entry which is preliminary data.</text>
</comment>
<evidence type="ECO:0000256" key="11">
    <source>
        <dbReference type="ARBA" id="ARBA00022801"/>
    </source>
</evidence>
<evidence type="ECO:0000256" key="7">
    <source>
        <dbReference type="ARBA" id="ARBA00022645"/>
    </source>
</evidence>
<evidence type="ECO:0000256" key="5">
    <source>
        <dbReference type="ARBA" id="ARBA00014116"/>
    </source>
</evidence>
<dbReference type="GO" id="GO:0006508">
    <property type="term" value="P:proteolysis"/>
    <property type="evidence" value="ECO:0007669"/>
    <property type="project" value="UniProtKB-KW"/>
</dbReference>
<keyword evidence="13" id="KW-0862">Zinc</keyword>
<evidence type="ECO:0000256" key="17">
    <source>
        <dbReference type="ARBA" id="ARBA00023180"/>
    </source>
</evidence>
<dbReference type="Proteomes" id="UP000653472">
    <property type="component" value="Unassembled WGS sequence"/>
</dbReference>
<evidence type="ECO:0000256" key="19">
    <source>
        <dbReference type="ARBA" id="ARBA00025833"/>
    </source>
</evidence>
<proteinExistence type="predicted"/>
<keyword evidence="24" id="KW-1185">Reference proteome</keyword>
<dbReference type="Pfam" id="PF04389">
    <property type="entry name" value="Peptidase_M28"/>
    <property type="match status" value="1"/>
</dbReference>
<evidence type="ECO:0000256" key="14">
    <source>
        <dbReference type="ARBA" id="ARBA00023034"/>
    </source>
</evidence>
<feature type="domain" description="Peptidase M28" evidence="22">
    <location>
        <begin position="254"/>
        <end position="439"/>
    </location>
</feature>
<name>A0A969W954_9GAMM</name>
<dbReference type="EMBL" id="JAAVXB010000002">
    <property type="protein sequence ID" value="NKF21820.1"/>
    <property type="molecule type" value="Genomic_DNA"/>
</dbReference>
<keyword evidence="10 21" id="KW-0732">Signal</keyword>
<dbReference type="SUPFAM" id="SSF53187">
    <property type="entry name" value="Zn-dependent exopeptidases"/>
    <property type="match status" value="1"/>
</dbReference>
<evidence type="ECO:0000256" key="8">
    <source>
        <dbReference type="ARBA" id="ARBA00022670"/>
    </source>
</evidence>
<dbReference type="InterPro" id="IPR007484">
    <property type="entry name" value="Peptidase_M28"/>
</dbReference>
<protein>
    <recommendedName>
        <fullName evidence="5">Carboxypeptidase Q</fullName>
    </recommendedName>
    <alternativeName>
        <fullName evidence="20">Plasma glutamate carboxypeptidase</fullName>
    </alternativeName>
</protein>
<evidence type="ECO:0000256" key="16">
    <source>
        <dbReference type="ARBA" id="ARBA00023145"/>
    </source>
</evidence>
<reference evidence="23" key="1">
    <citation type="submission" date="2020-03" db="EMBL/GenBank/DDBJ databases">
        <title>Solimonas marina sp. nov., isolated from deep seawater of the Pacific Ocean.</title>
        <authorList>
            <person name="Liu X."/>
            <person name="Lai Q."/>
            <person name="Sun F."/>
            <person name="Gai Y."/>
            <person name="Li G."/>
            <person name="Shao Z."/>
        </authorList>
    </citation>
    <scope>NUCLEOTIDE SEQUENCE</scope>
    <source>
        <strain evidence="23">C16B3</strain>
    </source>
</reference>
<dbReference type="GO" id="GO:0005576">
    <property type="term" value="C:extracellular region"/>
    <property type="evidence" value="ECO:0007669"/>
    <property type="project" value="UniProtKB-SubCell"/>
</dbReference>
<comment type="subcellular location">
    <subcellularLocation>
        <location evidence="1">Endoplasmic reticulum</location>
    </subcellularLocation>
    <subcellularLocation>
        <location evidence="3">Golgi apparatus</location>
    </subcellularLocation>
    <subcellularLocation>
        <location evidence="2">Lysosome</location>
    </subcellularLocation>
    <subcellularLocation>
        <location evidence="4">Secreted</location>
    </subcellularLocation>
</comment>
<dbReference type="Gene3D" id="3.40.630.10">
    <property type="entry name" value="Zn peptidases"/>
    <property type="match status" value="1"/>
</dbReference>
<organism evidence="23 24">
    <name type="scientific">Solimonas marina</name>
    <dbReference type="NCBI Taxonomy" id="2714601"/>
    <lineage>
        <taxon>Bacteria</taxon>
        <taxon>Pseudomonadati</taxon>
        <taxon>Pseudomonadota</taxon>
        <taxon>Gammaproteobacteria</taxon>
        <taxon>Nevskiales</taxon>
        <taxon>Nevskiaceae</taxon>
        <taxon>Solimonas</taxon>
    </lineage>
</organism>
<evidence type="ECO:0000313" key="24">
    <source>
        <dbReference type="Proteomes" id="UP000653472"/>
    </source>
</evidence>
<evidence type="ECO:0000259" key="22">
    <source>
        <dbReference type="Pfam" id="PF04389"/>
    </source>
</evidence>
<evidence type="ECO:0000256" key="12">
    <source>
        <dbReference type="ARBA" id="ARBA00022824"/>
    </source>
</evidence>